<accession>A0ABV3P984</accession>
<evidence type="ECO:0000256" key="1">
    <source>
        <dbReference type="ARBA" id="ARBA00023015"/>
    </source>
</evidence>
<dbReference type="SMART" id="SM00421">
    <property type="entry name" value="HTH_LUXR"/>
    <property type="match status" value="1"/>
</dbReference>
<sequence>MDSHDEHGHGAVGFADLATRAKVEGVVRLVVDDTALVCLTEEAFDRLTGRRADVLDDATASRAVRLTPREEQALRLVGTGLTAAETAAVLGVAVNTVSQHLVGARRKYGVSSTRAAVEHARRDGLL</sequence>
<protein>
    <submittedName>
        <fullName evidence="5">LuxR C-terminal-related transcriptional regulator</fullName>
    </submittedName>
</protein>
<evidence type="ECO:0000256" key="3">
    <source>
        <dbReference type="ARBA" id="ARBA00023163"/>
    </source>
</evidence>
<dbReference type="PRINTS" id="PR00038">
    <property type="entry name" value="HTHLUXR"/>
</dbReference>
<dbReference type="Proteomes" id="UP001555826">
    <property type="component" value="Unassembled WGS sequence"/>
</dbReference>
<dbReference type="InterPro" id="IPR000792">
    <property type="entry name" value="Tscrpt_reg_LuxR_C"/>
</dbReference>
<dbReference type="Pfam" id="PF00196">
    <property type="entry name" value="GerE"/>
    <property type="match status" value="1"/>
</dbReference>
<reference evidence="5 6" key="1">
    <citation type="submission" date="2024-07" db="EMBL/GenBank/DDBJ databases">
        <authorList>
            <person name="Thanompreechachai J."/>
            <person name="Duangmal K."/>
        </authorList>
    </citation>
    <scope>NUCLEOTIDE SEQUENCE [LARGE SCALE GENOMIC DNA]</scope>
    <source>
        <strain evidence="5 6">KCTC 19886</strain>
    </source>
</reference>
<dbReference type="PANTHER" id="PTHR44688:SF16">
    <property type="entry name" value="DNA-BINDING TRANSCRIPTIONAL ACTIVATOR DEVR_DOSR"/>
    <property type="match status" value="1"/>
</dbReference>
<comment type="caution">
    <text evidence="5">The sequence shown here is derived from an EMBL/GenBank/DDBJ whole genome shotgun (WGS) entry which is preliminary data.</text>
</comment>
<gene>
    <name evidence="5" type="ORF">AB1207_15695</name>
</gene>
<evidence type="ECO:0000313" key="5">
    <source>
        <dbReference type="EMBL" id="MEW9266195.1"/>
    </source>
</evidence>
<name>A0ABV3P984_9ACTN</name>
<dbReference type="PROSITE" id="PS50043">
    <property type="entry name" value="HTH_LUXR_2"/>
    <property type="match status" value="1"/>
</dbReference>
<keyword evidence="1" id="KW-0805">Transcription regulation</keyword>
<keyword evidence="2" id="KW-0238">DNA-binding</keyword>
<feature type="domain" description="HTH luxR-type" evidence="4">
    <location>
        <begin position="59"/>
        <end position="124"/>
    </location>
</feature>
<dbReference type="RefSeq" id="WP_367639319.1">
    <property type="nucleotide sequence ID" value="NZ_JBFNQN010000010.1"/>
</dbReference>
<dbReference type="InterPro" id="IPR036388">
    <property type="entry name" value="WH-like_DNA-bd_sf"/>
</dbReference>
<keyword evidence="3" id="KW-0804">Transcription</keyword>
<dbReference type="InterPro" id="IPR016032">
    <property type="entry name" value="Sig_transdc_resp-reg_C-effctor"/>
</dbReference>
<keyword evidence="6" id="KW-1185">Reference proteome</keyword>
<dbReference type="CDD" id="cd06170">
    <property type="entry name" value="LuxR_C_like"/>
    <property type="match status" value="1"/>
</dbReference>
<dbReference type="EMBL" id="JBFNQN010000010">
    <property type="protein sequence ID" value="MEW9266195.1"/>
    <property type="molecule type" value="Genomic_DNA"/>
</dbReference>
<dbReference type="Gene3D" id="1.10.10.10">
    <property type="entry name" value="Winged helix-like DNA-binding domain superfamily/Winged helix DNA-binding domain"/>
    <property type="match status" value="1"/>
</dbReference>
<evidence type="ECO:0000256" key="2">
    <source>
        <dbReference type="ARBA" id="ARBA00023125"/>
    </source>
</evidence>
<dbReference type="SUPFAM" id="SSF46894">
    <property type="entry name" value="C-terminal effector domain of the bipartite response regulators"/>
    <property type="match status" value="1"/>
</dbReference>
<proteinExistence type="predicted"/>
<evidence type="ECO:0000313" key="6">
    <source>
        <dbReference type="Proteomes" id="UP001555826"/>
    </source>
</evidence>
<dbReference type="PANTHER" id="PTHR44688">
    <property type="entry name" value="DNA-BINDING TRANSCRIPTIONAL ACTIVATOR DEVR_DOSR"/>
    <property type="match status" value="1"/>
</dbReference>
<evidence type="ECO:0000259" key="4">
    <source>
        <dbReference type="PROSITE" id="PS50043"/>
    </source>
</evidence>
<organism evidence="5 6">
    <name type="scientific">Kineococcus endophyticus</name>
    <dbReference type="NCBI Taxonomy" id="1181883"/>
    <lineage>
        <taxon>Bacteria</taxon>
        <taxon>Bacillati</taxon>
        <taxon>Actinomycetota</taxon>
        <taxon>Actinomycetes</taxon>
        <taxon>Kineosporiales</taxon>
        <taxon>Kineosporiaceae</taxon>
        <taxon>Kineococcus</taxon>
    </lineage>
</organism>